<dbReference type="SUPFAM" id="SSF51695">
    <property type="entry name" value="PLC-like phosphodiesterases"/>
    <property type="match status" value="1"/>
</dbReference>
<dbReference type="RefSeq" id="WP_191798067.1">
    <property type="nucleotide sequence ID" value="NZ_JACSQL010000001.1"/>
</dbReference>
<dbReference type="PANTHER" id="PTHR46211:SF14">
    <property type="entry name" value="GLYCEROPHOSPHODIESTER PHOSPHODIESTERASE"/>
    <property type="match status" value="1"/>
</dbReference>
<sequence length="254" mass="28569">MDNPCVAHRGYSSLAPENTIAAFKLAMEQEQVSWIELDVQLSSDGVPVVIHDFRLERTTNGSGNVRDHTLAELKKLDAGSWKSKKYAGERIPTLTEVLELTKGKVKLNIELKTVGNMYPDLAASVVGKLYGVWKPRDYVITSFETKALRQVKRIHPEIPTGLIINASPADLARQLEELGCHFLSIGYPYVTKSLIKEMNSKNIRVMAWTIDSSRIMRNIAALDPSIMLCTNRPELWNKANSRKLSKLFKPNSFK</sequence>
<evidence type="ECO:0000313" key="3">
    <source>
        <dbReference type="Proteomes" id="UP000608071"/>
    </source>
</evidence>
<dbReference type="InterPro" id="IPR017946">
    <property type="entry name" value="PLC-like_Pdiesterase_TIM-brl"/>
</dbReference>
<organism evidence="2 3">
    <name type="scientific">Paenibacillus gallinarum</name>
    <dbReference type="NCBI Taxonomy" id="2762232"/>
    <lineage>
        <taxon>Bacteria</taxon>
        <taxon>Bacillati</taxon>
        <taxon>Bacillota</taxon>
        <taxon>Bacilli</taxon>
        <taxon>Bacillales</taxon>
        <taxon>Paenibacillaceae</taxon>
        <taxon>Paenibacillus</taxon>
    </lineage>
</organism>
<reference evidence="2 3" key="1">
    <citation type="submission" date="2020-08" db="EMBL/GenBank/DDBJ databases">
        <title>A Genomic Blueprint of the Chicken Gut Microbiome.</title>
        <authorList>
            <person name="Gilroy R."/>
            <person name="Ravi A."/>
            <person name="Getino M."/>
            <person name="Pursley I."/>
            <person name="Horton D.L."/>
            <person name="Alikhan N.-F."/>
            <person name="Baker D."/>
            <person name="Gharbi K."/>
            <person name="Hall N."/>
            <person name="Watson M."/>
            <person name="Adriaenssens E.M."/>
            <person name="Foster-Nyarko E."/>
            <person name="Jarju S."/>
            <person name="Secka A."/>
            <person name="Antonio M."/>
            <person name="Oren A."/>
            <person name="Chaudhuri R."/>
            <person name="La Ragione R.M."/>
            <person name="Hildebrand F."/>
            <person name="Pallen M.J."/>
        </authorList>
    </citation>
    <scope>NUCLEOTIDE SEQUENCE [LARGE SCALE GENOMIC DNA]</scope>
    <source>
        <strain evidence="2 3">Sa2BVA9</strain>
    </source>
</reference>
<evidence type="ECO:0000259" key="1">
    <source>
        <dbReference type="PROSITE" id="PS51704"/>
    </source>
</evidence>
<proteinExistence type="predicted"/>
<gene>
    <name evidence="2" type="ORF">H9647_03150</name>
</gene>
<dbReference type="Gene3D" id="3.20.20.190">
    <property type="entry name" value="Phosphatidylinositol (PI) phosphodiesterase"/>
    <property type="match status" value="1"/>
</dbReference>
<dbReference type="Pfam" id="PF03009">
    <property type="entry name" value="GDPD"/>
    <property type="match status" value="1"/>
</dbReference>
<dbReference type="Proteomes" id="UP000608071">
    <property type="component" value="Unassembled WGS sequence"/>
</dbReference>
<dbReference type="PANTHER" id="PTHR46211">
    <property type="entry name" value="GLYCEROPHOSPHORYL DIESTER PHOSPHODIESTERASE"/>
    <property type="match status" value="1"/>
</dbReference>
<protein>
    <submittedName>
        <fullName evidence="2">Glycerophosphodiester phosphodiesterase</fullName>
    </submittedName>
</protein>
<dbReference type="InterPro" id="IPR030395">
    <property type="entry name" value="GP_PDE_dom"/>
</dbReference>
<dbReference type="EMBL" id="JACSQL010000001">
    <property type="protein sequence ID" value="MBD7967049.1"/>
    <property type="molecule type" value="Genomic_DNA"/>
</dbReference>
<feature type="domain" description="GP-PDE" evidence="1">
    <location>
        <begin position="3"/>
        <end position="240"/>
    </location>
</feature>
<evidence type="ECO:0000313" key="2">
    <source>
        <dbReference type="EMBL" id="MBD7967049.1"/>
    </source>
</evidence>
<name>A0ABR8SVD1_9BACL</name>
<keyword evidence="3" id="KW-1185">Reference proteome</keyword>
<accession>A0ABR8SVD1</accession>
<dbReference type="PROSITE" id="PS51704">
    <property type="entry name" value="GP_PDE"/>
    <property type="match status" value="1"/>
</dbReference>
<comment type="caution">
    <text evidence="2">The sequence shown here is derived from an EMBL/GenBank/DDBJ whole genome shotgun (WGS) entry which is preliminary data.</text>
</comment>